<dbReference type="RefSeq" id="WP_008042037.1">
    <property type="nucleotide sequence ID" value="NZ_CH724149.1"/>
</dbReference>
<dbReference type="OrthoDB" id="3186544at2"/>
<gene>
    <name evidence="3" type="ORF">MED297_11895</name>
</gene>
<dbReference type="EMBL" id="AAOE01000003">
    <property type="protein sequence ID" value="EAR10717.1"/>
    <property type="molecule type" value="Genomic_DNA"/>
</dbReference>
<reference evidence="3 4" key="1">
    <citation type="submission" date="2006-02" db="EMBL/GenBank/DDBJ databases">
        <authorList>
            <person name="Pinhassi J."/>
            <person name="Pedros-Alio C."/>
            <person name="Ferriera S."/>
            <person name="Johnson J."/>
            <person name="Kravitz S."/>
            <person name="Halpern A."/>
            <person name="Remington K."/>
            <person name="Beeson K."/>
            <person name="Tran B."/>
            <person name="Rogers Y.-H."/>
            <person name="Friedman R."/>
            <person name="Venter J.C."/>
        </authorList>
    </citation>
    <scope>NUCLEOTIDE SEQUENCE [LARGE SCALE GENOMIC DNA]</scope>
    <source>
        <strain evidence="3 4">MED297</strain>
    </source>
</reference>
<keyword evidence="4" id="KW-1185">Reference proteome</keyword>
<evidence type="ECO:0000313" key="4">
    <source>
        <dbReference type="Proteomes" id="UP000005953"/>
    </source>
</evidence>
<dbReference type="Gene3D" id="1.10.10.10">
    <property type="entry name" value="Winged helix-like DNA-binding domain superfamily/Winged helix DNA-binding domain"/>
    <property type="match status" value="1"/>
</dbReference>
<accession>A4BBA4</accession>
<dbReference type="AlphaFoldDB" id="A4BBA4"/>
<dbReference type="InterPro" id="IPR036390">
    <property type="entry name" value="WH_DNA-bd_sf"/>
</dbReference>
<proteinExistence type="predicted"/>
<dbReference type="PANTHER" id="PTHR43252:SF6">
    <property type="entry name" value="NEGATIVE TRANSCRIPTION REGULATOR PADR"/>
    <property type="match status" value="1"/>
</dbReference>
<organism evidence="3 4">
    <name type="scientific">Reinekea blandensis MED297</name>
    <dbReference type="NCBI Taxonomy" id="314283"/>
    <lineage>
        <taxon>Bacteria</taxon>
        <taxon>Pseudomonadati</taxon>
        <taxon>Pseudomonadota</taxon>
        <taxon>Gammaproteobacteria</taxon>
        <taxon>Oceanospirillales</taxon>
        <taxon>Saccharospirillaceae</taxon>
        <taxon>Reinekea</taxon>
    </lineage>
</organism>
<feature type="domain" description="Transcription regulator PadR N-terminal" evidence="1">
    <location>
        <begin position="6"/>
        <end position="78"/>
    </location>
</feature>
<dbReference type="InterPro" id="IPR005149">
    <property type="entry name" value="Tscrpt_reg_PadR_N"/>
</dbReference>
<dbReference type="Gene3D" id="6.10.140.190">
    <property type="match status" value="1"/>
</dbReference>
<dbReference type="SUPFAM" id="SSF46785">
    <property type="entry name" value="Winged helix' DNA-binding domain"/>
    <property type="match status" value="1"/>
</dbReference>
<dbReference type="Proteomes" id="UP000005953">
    <property type="component" value="Unassembled WGS sequence"/>
</dbReference>
<dbReference type="Pfam" id="PF03551">
    <property type="entry name" value="PadR"/>
    <property type="match status" value="1"/>
</dbReference>
<dbReference type="HOGENOM" id="CLU_089258_1_0_6"/>
<feature type="domain" description="Transcription regulator PadR C-terminal" evidence="2">
    <location>
        <begin position="90"/>
        <end position="172"/>
    </location>
</feature>
<evidence type="ECO:0008006" key="5">
    <source>
        <dbReference type="Google" id="ProtNLM"/>
    </source>
</evidence>
<comment type="caution">
    <text evidence="3">The sequence shown here is derived from an EMBL/GenBank/DDBJ whole genome shotgun (WGS) entry which is preliminary data.</text>
</comment>
<dbReference type="InterPro" id="IPR036388">
    <property type="entry name" value="WH-like_DNA-bd_sf"/>
</dbReference>
<evidence type="ECO:0000259" key="2">
    <source>
        <dbReference type="Pfam" id="PF10400"/>
    </source>
</evidence>
<dbReference type="PANTHER" id="PTHR43252">
    <property type="entry name" value="TRANSCRIPTIONAL REGULATOR YQJI"/>
    <property type="match status" value="1"/>
</dbReference>
<dbReference type="InterPro" id="IPR018309">
    <property type="entry name" value="Tscrpt_reg_PadR_C"/>
</dbReference>
<sequence length="180" mass="20925">MQDKIILGLLSFSELSLYDLRKAMEQSTAFFYNASTGSIHPALKKLEKNGWVTVRTVSQGKREKKLYARTEAGAQTFQAWISEPLKLSTIKDEAILRLFFLGHQPQDVSTQLQDYIEELTRQASVMANLQTRLEQETVPEAWQHQAWFQLRTLKFGLDYTRFCIGWMQETLDDYQAHFPI</sequence>
<dbReference type="Pfam" id="PF10400">
    <property type="entry name" value="Vir_act_alpha_C"/>
    <property type="match status" value="1"/>
</dbReference>
<protein>
    <recommendedName>
        <fullName evidence="5">Transcriptional regulator</fullName>
    </recommendedName>
</protein>
<dbReference type="STRING" id="314283.MED297_11895"/>
<evidence type="ECO:0000259" key="1">
    <source>
        <dbReference type="Pfam" id="PF03551"/>
    </source>
</evidence>
<evidence type="ECO:0000313" key="3">
    <source>
        <dbReference type="EMBL" id="EAR10717.1"/>
    </source>
</evidence>
<name>A4BBA4_9GAMM</name>